<keyword evidence="3" id="KW-1185">Reference proteome</keyword>
<dbReference type="OrthoDB" id="2286242at2759"/>
<dbReference type="InterPro" id="IPR000477">
    <property type="entry name" value="RT_dom"/>
</dbReference>
<dbReference type="AlphaFoldDB" id="A0A2G8KWP7"/>
<protein>
    <recommendedName>
        <fullName evidence="1">Reverse transcriptase domain-containing protein</fullName>
    </recommendedName>
</protein>
<evidence type="ECO:0000313" key="3">
    <source>
        <dbReference type="Proteomes" id="UP000230750"/>
    </source>
</evidence>
<sequence>MVPVPKRDKKGNVVDVRICVDYTKLNQYVKTEKFMIPSTSEVLSRLPGAKIFSKLDANSWFHQIPLTESSKLLTTFITPFGRFAYSRMPFGIICS</sequence>
<dbReference type="InterPro" id="IPR050951">
    <property type="entry name" value="Retrovirus_Pol_polyprotein"/>
</dbReference>
<evidence type="ECO:0000259" key="1">
    <source>
        <dbReference type="PROSITE" id="PS50878"/>
    </source>
</evidence>
<dbReference type="SUPFAM" id="SSF56672">
    <property type="entry name" value="DNA/RNA polymerases"/>
    <property type="match status" value="1"/>
</dbReference>
<feature type="domain" description="Reverse transcriptase" evidence="1">
    <location>
        <begin position="1"/>
        <end position="95"/>
    </location>
</feature>
<gene>
    <name evidence="2" type="ORF">BSL78_10671</name>
</gene>
<organism evidence="2 3">
    <name type="scientific">Stichopus japonicus</name>
    <name type="common">Sea cucumber</name>
    <dbReference type="NCBI Taxonomy" id="307972"/>
    <lineage>
        <taxon>Eukaryota</taxon>
        <taxon>Metazoa</taxon>
        <taxon>Echinodermata</taxon>
        <taxon>Eleutherozoa</taxon>
        <taxon>Echinozoa</taxon>
        <taxon>Holothuroidea</taxon>
        <taxon>Aspidochirotacea</taxon>
        <taxon>Aspidochirotida</taxon>
        <taxon>Stichopodidae</taxon>
        <taxon>Apostichopus</taxon>
    </lineage>
</organism>
<dbReference type="Proteomes" id="UP000230750">
    <property type="component" value="Unassembled WGS sequence"/>
</dbReference>
<dbReference type="PANTHER" id="PTHR37984">
    <property type="entry name" value="PROTEIN CBG26694"/>
    <property type="match status" value="1"/>
</dbReference>
<dbReference type="PANTHER" id="PTHR37984:SF8">
    <property type="entry name" value="CCHC-TYPE DOMAIN-CONTAINING PROTEIN"/>
    <property type="match status" value="1"/>
</dbReference>
<dbReference type="Gene3D" id="3.10.10.10">
    <property type="entry name" value="HIV Type 1 Reverse Transcriptase, subunit A, domain 1"/>
    <property type="match status" value="1"/>
</dbReference>
<accession>A0A2G8KWP7</accession>
<dbReference type="Gene3D" id="3.30.70.270">
    <property type="match status" value="1"/>
</dbReference>
<dbReference type="CDD" id="cd01647">
    <property type="entry name" value="RT_LTR"/>
    <property type="match status" value="1"/>
</dbReference>
<dbReference type="InterPro" id="IPR043128">
    <property type="entry name" value="Rev_trsase/Diguanyl_cyclase"/>
</dbReference>
<dbReference type="EMBL" id="MRZV01000329">
    <property type="protein sequence ID" value="PIK52421.1"/>
    <property type="molecule type" value="Genomic_DNA"/>
</dbReference>
<name>A0A2G8KWP7_STIJA</name>
<evidence type="ECO:0000313" key="2">
    <source>
        <dbReference type="EMBL" id="PIK52421.1"/>
    </source>
</evidence>
<dbReference type="Pfam" id="PF00078">
    <property type="entry name" value="RVT_1"/>
    <property type="match status" value="1"/>
</dbReference>
<reference evidence="2 3" key="1">
    <citation type="journal article" date="2017" name="PLoS Biol.">
        <title>The sea cucumber genome provides insights into morphological evolution and visceral regeneration.</title>
        <authorList>
            <person name="Zhang X."/>
            <person name="Sun L."/>
            <person name="Yuan J."/>
            <person name="Sun Y."/>
            <person name="Gao Y."/>
            <person name="Zhang L."/>
            <person name="Li S."/>
            <person name="Dai H."/>
            <person name="Hamel J.F."/>
            <person name="Liu C."/>
            <person name="Yu Y."/>
            <person name="Liu S."/>
            <person name="Lin W."/>
            <person name="Guo K."/>
            <person name="Jin S."/>
            <person name="Xu P."/>
            <person name="Storey K.B."/>
            <person name="Huan P."/>
            <person name="Zhang T."/>
            <person name="Zhou Y."/>
            <person name="Zhang J."/>
            <person name="Lin C."/>
            <person name="Li X."/>
            <person name="Xing L."/>
            <person name="Huo D."/>
            <person name="Sun M."/>
            <person name="Wang L."/>
            <person name="Mercier A."/>
            <person name="Li F."/>
            <person name="Yang H."/>
            <person name="Xiang J."/>
        </authorList>
    </citation>
    <scope>NUCLEOTIDE SEQUENCE [LARGE SCALE GENOMIC DNA]</scope>
    <source>
        <strain evidence="2">Shaxun</strain>
        <tissue evidence="2">Muscle</tissue>
    </source>
</reference>
<proteinExistence type="predicted"/>
<comment type="caution">
    <text evidence="2">The sequence shown here is derived from an EMBL/GenBank/DDBJ whole genome shotgun (WGS) entry which is preliminary data.</text>
</comment>
<dbReference type="PROSITE" id="PS50878">
    <property type="entry name" value="RT_POL"/>
    <property type="match status" value="1"/>
</dbReference>
<dbReference type="InterPro" id="IPR043502">
    <property type="entry name" value="DNA/RNA_pol_sf"/>
</dbReference>